<sequence length="179" mass="20738">MYHFNRHCFGVTSSPFVFVATIRTHINDYKIKYPEAYEMLNESLYVDDLFLGSSTVQEAFKLSSEAVLILKETNMNMRQFDTNTEELKNLWRNSNSLIEINENSDYYLKVLGLVWNNSDDTLGLDLRSLVSNLNDKEYTKRNVLHTAAKLFDPSGFVSAFLIRIKCLFQELWQLGGRIG</sequence>
<reference evidence="1" key="1">
    <citation type="submission" date="2020-08" db="EMBL/GenBank/DDBJ databases">
        <title>Multicomponent nature underlies the extraordinary mechanical properties of spider dragline silk.</title>
        <authorList>
            <person name="Kono N."/>
            <person name="Nakamura H."/>
            <person name="Mori M."/>
            <person name="Yoshida Y."/>
            <person name="Ohtoshi R."/>
            <person name="Malay A.D."/>
            <person name="Moran D.A.P."/>
            <person name="Tomita M."/>
            <person name="Numata K."/>
            <person name="Arakawa K."/>
        </authorList>
    </citation>
    <scope>NUCLEOTIDE SEQUENCE</scope>
</reference>
<evidence type="ECO:0000313" key="1">
    <source>
        <dbReference type="EMBL" id="GFY72874.1"/>
    </source>
</evidence>
<keyword evidence="2" id="KW-1185">Reference proteome</keyword>
<dbReference type="InterPro" id="IPR043502">
    <property type="entry name" value="DNA/RNA_pol_sf"/>
</dbReference>
<gene>
    <name evidence="1" type="primary">AVEN_160404_1</name>
    <name evidence="1" type="ORF">TNIN_2561</name>
</gene>
<accession>A0A8X7CHJ7</accession>
<dbReference type="SUPFAM" id="SSF56672">
    <property type="entry name" value="DNA/RNA polymerases"/>
    <property type="match status" value="1"/>
</dbReference>
<dbReference type="Gene3D" id="3.30.70.270">
    <property type="match status" value="1"/>
</dbReference>
<comment type="caution">
    <text evidence="1">The sequence shown here is derived from an EMBL/GenBank/DDBJ whole genome shotgun (WGS) entry which is preliminary data.</text>
</comment>
<dbReference type="EMBL" id="BMAV01019717">
    <property type="protein sequence ID" value="GFY72874.1"/>
    <property type="molecule type" value="Genomic_DNA"/>
</dbReference>
<dbReference type="PANTHER" id="PTHR47331:SF5">
    <property type="entry name" value="RIBONUCLEASE H"/>
    <property type="match status" value="1"/>
</dbReference>
<dbReference type="InterPro" id="IPR043128">
    <property type="entry name" value="Rev_trsase/Diguanyl_cyclase"/>
</dbReference>
<proteinExistence type="predicted"/>
<protein>
    <submittedName>
        <fullName evidence="1">Integrase catalytic domain-containing protein</fullName>
    </submittedName>
</protein>
<dbReference type="GO" id="GO:0071897">
    <property type="term" value="P:DNA biosynthetic process"/>
    <property type="evidence" value="ECO:0007669"/>
    <property type="project" value="UniProtKB-ARBA"/>
</dbReference>
<organism evidence="1 2">
    <name type="scientific">Trichonephila inaurata madagascariensis</name>
    <dbReference type="NCBI Taxonomy" id="2747483"/>
    <lineage>
        <taxon>Eukaryota</taxon>
        <taxon>Metazoa</taxon>
        <taxon>Ecdysozoa</taxon>
        <taxon>Arthropoda</taxon>
        <taxon>Chelicerata</taxon>
        <taxon>Arachnida</taxon>
        <taxon>Araneae</taxon>
        <taxon>Araneomorphae</taxon>
        <taxon>Entelegynae</taxon>
        <taxon>Araneoidea</taxon>
        <taxon>Nephilidae</taxon>
        <taxon>Trichonephila</taxon>
        <taxon>Trichonephila inaurata</taxon>
    </lineage>
</organism>
<dbReference type="Pfam" id="PF05380">
    <property type="entry name" value="Peptidase_A17"/>
    <property type="match status" value="1"/>
</dbReference>
<evidence type="ECO:0000313" key="2">
    <source>
        <dbReference type="Proteomes" id="UP000886998"/>
    </source>
</evidence>
<name>A0A8X7CHJ7_9ARAC</name>
<dbReference type="OrthoDB" id="8194935at2759"/>
<dbReference type="InterPro" id="IPR008042">
    <property type="entry name" value="Retrotrans_Pao"/>
</dbReference>
<dbReference type="PANTHER" id="PTHR47331">
    <property type="entry name" value="PHD-TYPE DOMAIN-CONTAINING PROTEIN"/>
    <property type="match status" value="1"/>
</dbReference>
<dbReference type="AlphaFoldDB" id="A0A8X7CHJ7"/>
<dbReference type="Proteomes" id="UP000886998">
    <property type="component" value="Unassembled WGS sequence"/>
</dbReference>